<dbReference type="InterPro" id="IPR055135">
    <property type="entry name" value="PRMT_dom"/>
</dbReference>
<dbReference type="Gene3D" id="3.40.50.150">
    <property type="entry name" value="Vaccinia Virus protein VP39"/>
    <property type="match status" value="1"/>
</dbReference>
<evidence type="ECO:0000256" key="12">
    <source>
        <dbReference type="PROSITE-ProRule" id="PRU01015"/>
    </source>
</evidence>
<dbReference type="InterPro" id="IPR025799">
    <property type="entry name" value="Arg_MeTrfase"/>
</dbReference>
<evidence type="ECO:0000256" key="5">
    <source>
        <dbReference type="ARBA" id="ARBA00022679"/>
    </source>
</evidence>
<evidence type="ECO:0000259" key="17">
    <source>
        <dbReference type="Pfam" id="PF22528"/>
    </source>
</evidence>
<dbReference type="FunCoup" id="A0A0C3NQ18">
    <property type="interactions" value="185"/>
</dbReference>
<dbReference type="GO" id="GO:0005829">
    <property type="term" value="C:cytosol"/>
    <property type="evidence" value="ECO:0007669"/>
    <property type="project" value="UniProtKB-SubCell"/>
</dbReference>
<feature type="domain" description="Protein arginine N-methyltransferase" evidence="17">
    <location>
        <begin position="544"/>
        <end position="606"/>
    </location>
</feature>
<evidence type="ECO:0000313" key="19">
    <source>
        <dbReference type="Proteomes" id="UP000054217"/>
    </source>
</evidence>
<dbReference type="EMBL" id="KN831979">
    <property type="protein sequence ID" value="KIO02960.1"/>
    <property type="molecule type" value="Genomic_DNA"/>
</dbReference>
<evidence type="ECO:0000313" key="18">
    <source>
        <dbReference type="EMBL" id="KIO02960.1"/>
    </source>
</evidence>
<dbReference type="InterPro" id="IPR029063">
    <property type="entry name" value="SAM-dependent_MTases_sf"/>
</dbReference>
<feature type="domain" description="Protein arginine N-methyltransferase" evidence="17">
    <location>
        <begin position="380"/>
        <end position="479"/>
    </location>
</feature>
<evidence type="ECO:0000256" key="14">
    <source>
        <dbReference type="SAM" id="MobiDB-lite"/>
    </source>
</evidence>
<evidence type="ECO:0000256" key="8">
    <source>
        <dbReference type="ARBA" id="ARBA00022771"/>
    </source>
</evidence>
<sequence>MSIRFATPLDTQGDSDNASLQSSSSSGDSENNNYTEEDNNFDDWVSDQALNRPCRSLFDEEKDFPSVDEALRHDQSTHGFSLAETCTRLNLDLHQRIRLINYIRKDKPAPSQLSSLTGKEPFFTSDEYLLPVIEDDPLLQLDLDDDWSDDESPPTANLQQPNEPTDLATAVRRIRHLEEKLSQAQKDLADYRNIVSQKVDVARFAEIVSEPGPSSSLTKDRVDDVRDDDSHYFQSYGEIDIHAVMINDKVRTSSYASFILRNPHLFENAIVLDVGCGTGILSLFAAKSGAKHVYAVDASDIAEKAEKIVQANGLSDVITVIRGKVEEISLPDGITHVDIIISEWMGYALLYESMLDSVLRARDRFLSPNGGTMAPSQCRMMLVLCEGNETYKDRVGSWSDVYGFDLSEMAKEVYDNAIVDIVSPESVVSSPCIIKDLHLRTIAPRQLDFKSPFSLTCTSSKRTKIRAFVLYFDTFFVPGDRGTDNDGGEGGSEQQQLPLDPSVPVTIVKEGDPLLAEIWPVGGKSLPKRRASMGSSAWKAKENKKGKIISFSTGPLSHPTHWKQTVFLLREPIAAEEGTVVSGTFSCKKNGENSRELDVEIHYSVKQLGESSPTGETVVQIYTVR</sequence>
<feature type="region of interest" description="Disordered" evidence="14">
    <location>
        <begin position="1"/>
        <end position="42"/>
    </location>
</feature>
<evidence type="ECO:0000256" key="1">
    <source>
        <dbReference type="ARBA" id="ARBA00004514"/>
    </source>
</evidence>
<dbReference type="InterPro" id="IPR049482">
    <property type="entry name" value="ANM3-like_C2H2_Zf"/>
</dbReference>
<keyword evidence="3" id="KW-0963">Cytoplasm</keyword>
<dbReference type="InterPro" id="IPR036236">
    <property type="entry name" value="Znf_C2H2_sf"/>
</dbReference>
<protein>
    <recommendedName>
        <fullName evidence="2">type I protein arginine methyltransferase</fullName>
        <ecNumber evidence="2">2.1.1.319</ecNumber>
    </recommendedName>
</protein>
<dbReference type="AlphaFoldDB" id="A0A0C3NQ18"/>
<keyword evidence="8" id="KW-0863">Zinc-finger</keyword>
<keyword evidence="19" id="KW-1185">Reference proteome</keyword>
<dbReference type="HOGENOM" id="CLU_017375_6_1_1"/>
<evidence type="ECO:0000256" key="9">
    <source>
        <dbReference type="ARBA" id="ARBA00022833"/>
    </source>
</evidence>
<dbReference type="GO" id="GO:0035242">
    <property type="term" value="F:protein-arginine omega-N asymmetric methyltransferase activity"/>
    <property type="evidence" value="ECO:0007669"/>
    <property type="project" value="UniProtKB-EC"/>
</dbReference>
<keyword evidence="5 12" id="KW-0808">Transferase</keyword>
<feature type="coiled-coil region" evidence="13">
    <location>
        <begin position="167"/>
        <end position="194"/>
    </location>
</feature>
<evidence type="ECO:0000256" key="13">
    <source>
        <dbReference type="SAM" id="Coils"/>
    </source>
</evidence>
<evidence type="ECO:0000256" key="7">
    <source>
        <dbReference type="ARBA" id="ARBA00022723"/>
    </source>
</evidence>
<dbReference type="GO" id="GO:0032259">
    <property type="term" value="P:methylation"/>
    <property type="evidence" value="ECO:0007669"/>
    <property type="project" value="UniProtKB-KW"/>
</dbReference>
<organism evidence="18 19">
    <name type="scientific">Pisolithus tinctorius Marx 270</name>
    <dbReference type="NCBI Taxonomy" id="870435"/>
    <lineage>
        <taxon>Eukaryota</taxon>
        <taxon>Fungi</taxon>
        <taxon>Dikarya</taxon>
        <taxon>Basidiomycota</taxon>
        <taxon>Agaricomycotina</taxon>
        <taxon>Agaricomycetes</taxon>
        <taxon>Agaricomycetidae</taxon>
        <taxon>Boletales</taxon>
        <taxon>Sclerodermatineae</taxon>
        <taxon>Pisolithaceae</taxon>
        <taxon>Pisolithus</taxon>
    </lineage>
</organism>
<feature type="region of interest" description="Disordered" evidence="14">
    <location>
        <begin position="144"/>
        <end position="164"/>
    </location>
</feature>
<feature type="compositionally biased region" description="Low complexity" evidence="14">
    <location>
        <begin position="14"/>
        <end position="33"/>
    </location>
</feature>
<name>A0A0C3NQ18_PISTI</name>
<keyword evidence="13" id="KW-0175">Coiled coil</keyword>
<dbReference type="CDD" id="cd02440">
    <property type="entry name" value="AdoMet_MTases"/>
    <property type="match status" value="1"/>
</dbReference>
<keyword evidence="6 12" id="KW-0949">S-adenosyl-L-methionine</keyword>
<proteinExistence type="predicted"/>
<dbReference type="STRING" id="870435.A0A0C3NQ18"/>
<feature type="compositionally biased region" description="Polar residues" evidence="14">
    <location>
        <begin position="154"/>
        <end position="163"/>
    </location>
</feature>
<reference evidence="18 19" key="1">
    <citation type="submission" date="2014-04" db="EMBL/GenBank/DDBJ databases">
        <authorList>
            <consortium name="DOE Joint Genome Institute"/>
            <person name="Kuo A."/>
            <person name="Kohler A."/>
            <person name="Costa M.D."/>
            <person name="Nagy L.G."/>
            <person name="Floudas D."/>
            <person name="Copeland A."/>
            <person name="Barry K.W."/>
            <person name="Cichocki N."/>
            <person name="Veneault-Fourrey C."/>
            <person name="LaButti K."/>
            <person name="Lindquist E.A."/>
            <person name="Lipzen A."/>
            <person name="Lundell T."/>
            <person name="Morin E."/>
            <person name="Murat C."/>
            <person name="Sun H."/>
            <person name="Tunlid A."/>
            <person name="Henrissat B."/>
            <person name="Grigoriev I.V."/>
            <person name="Hibbett D.S."/>
            <person name="Martin F."/>
            <person name="Nordberg H.P."/>
            <person name="Cantor M.N."/>
            <person name="Hua S.X."/>
        </authorList>
    </citation>
    <scope>NUCLEOTIDE SEQUENCE [LARGE SCALE GENOMIC DNA]</scope>
    <source>
        <strain evidence="18 19">Marx 270</strain>
    </source>
</reference>
<gene>
    <name evidence="18" type="ORF">M404DRAFT_638181</name>
</gene>
<dbReference type="Gene3D" id="2.70.160.11">
    <property type="entry name" value="Hnrnp arginine n-methyltransferase1"/>
    <property type="match status" value="1"/>
</dbReference>
<dbReference type="SUPFAM" id="SSF57667">
    <property type="entry name" value="beta-beta-alpha zinc fingers"/>
    <property type="match status" value="1"/>
</dbReference>
<dbReference type="GO" id="GO:0005634">
    <property type="term" value="C:nucleus"/>
    <property type="evidence" value="ECO:0007669"/>
    <property type="project" value="TreeGrafter"/>
</dbReference>
<evidence type="ECO:0000256" key="3">
    <source>
        <dbReference type="ARBA" id="ARBA00022490"/>
    </source>
</evidence>
<comment type="catalytic activity">
    <reaction evidence="11">
        <text>L-arginyl-[protein] + S-adenosyl-L-methionine = N(omega)-methyl-L-arginyl-[protein] + S-adenosyl-L-homocysteine + H(+)</text>
        <dbReference type="Rhea" id="RHEA:48100"/>
        <dbReference type="Rhea" id="RHEA-COMP:10532"/>
        <dbReference type="Rhea" id="RHEA-COMP:11990"/>
        <dbReference type="ChEBI" id="CHEBI:15378"/>
        <dbReference type="ChEBI" id="CHEBI:29965"/>
        <dbReference type="ChEBI" id="CHEBI:57856"/>
        <dbReference type="ChEBI" id="CHEBI:59789"/>
        <dbReference type="ChEBI" id="CHEBI:65280"/>
    </reaction>
    <physiologicalReaction direction="left-to-right" evidence="11">
        <dbReference type="Rhea" id="RHEA:48101"/>
    </physiologicalReaction>
</comment>
<dbReference type="Pfam" id="PF22528">
    <property type="entry name" value="PRMT_C"/>
    <property type="match status" value="2"/>
</dbReference>
<dbReference type="InterPro" id="IPR041698">
    <property type="entry name" value="Methyltransf_25"/>
</dbReference>
<dbReference type="EC" id="2.1.1.319" evidence="2"/>
<evidence type="ECO:0000259" key="15">
    <source>
        <dbReference type="Pfam" id="PF13649"/>
    </source>
</evidence>
<evidence type="ECO:0000256" key="11">
    <source>
        <dbReference type="ARBA" id="ARBA00049303"/>
    </source>
</evidence>
<dbReference type="GO" id="GO:0008270">
    <property type="term" value="F:zinc ion binding"/>
    <property type="evidence" value="ECO:0007669"/>
    <property type="project" value="UniProtKB-KW"/>
</dbReference>
<keyword evidence="9" id="KW-0862">Zinc</keyword>
<feature type="domain" description="Methyltransferase" evidence="15">
    <location>
        <begin position="271"/>
        <end position="370"/>
    </location>
</feature>
<dbReference type="Pfam" id="PF21137">
    <property type="entry name" value="ANM3_C2H2_Zf"/>
    <property type="match status" value="1"/>
</dbReference>
<dbReference type="Pfam" id="PF13649">
    <property type="entry name" value="Methyltransf_25"/>
    <property type="match status" value="1"/>
</dbReference>
<accession>A0A0C3NQ18</accession>
<evidence type="ECO:0000256" key="6">
    <source>
        <dbReference type="ARBA" id="ARBA00022691"/>
    </source>
</evidence>
<dbReference type="OrthoDB" id="7848332at2759"/>
<keyword evidence="7" id="KW-0479">Metal-binding</keyword>
<dbReference type="SUPFAM" id="SSF53335">
    <property type="entry name" value="S-adenosyl-L-methionine-dependent methyltransferases"/>
    <property type="match status" value="1"/>
</dbReference>
<evidence type="ECO:0000256" key="2">
    <source>
        <dbReference type="ARBA" id="ARBA00011925"/>
    </source>
</evidence>
<evidence type="ECO:0000259" key="16">
    <source>
        <dbReference type="Pfam" id="PF21137"/>
    </source>
</evidence>
<comment type="subcellular location">
    <subcellularLocation>
        <location evidence="1">Cytoplasm</location>
        <location evidence="1">Cytosol</location>
    </subcellularLocation>
</comment>
<reference evidence="19" key="2">
    <citation type="submission" date="2015-01" db="EMBL/GenBank/DDBJ databases">
        <title>Evolutionary Origins and Diversification of the Mycorrhizal Mutualists.</title>
        <authorList>
            <consortium name="DOE Joint Genome Institute"/>
            <consortium name="Mycorrhizal Genomics Consortium"/>
            <person name="Kohler A."/>
            <person name="Kuo A."/>
            <person name="Nagy L.G."/>
            <person name="Floudas D."/>
            <person name="Copeland A."/>
            <person name="Barry K.W."/>
            <person name="Cichocki N."/>
            <person name="Veneault-Fourrey C."/>
            <person name="LaButti K."/>
            <person name="Lindquist E.A."/>
            <person name="Lipzen A."/>
            <person name="Lundell T."/>
            <person name="Morin E."/>
            <person name="Murat C."/>
            <person name="Riley R."/>
            <person name="Ohm R."/>
            <person name="Sun H."/>
            <person name="Tunlid A."/>
            <person name="Henrissat B."/>
            <person name="Grigoriev I.V."/>
            <person name="Hibbett D.S."/>
            <person name="Martin F."/>
        </authorList>
    </citation>
    <scope>NUCLEOTIDE SEQUENCE [LARGE SCALE GENOMIC DNA]</scope>
    <source>
        <strain evidence="19">Marx 270</strain>
    </source>
</reference>
<dbReference type="PANTHER" id="PTHR11006">
    <property type="entry name" value="PROTEIN ARGININE N-METHYLTRANSFERASE"/>
    <property type="match status" value="1"/>
</dbReference>
<dbReference type="FunFam" id="3.40.50.150:FF:000003">
    <property type="entry name" value="Blast:Protein arginine N-methyltransferase 1"/>
    <property type="match status" value="1"/>
</dbReference>
<evidence type="ECO:0000256" key="4">
    <source>
        <dbReference type="ARBA" id="ARBA00022603"/>
    </source>
</evidence>
<comment type="catalytic activity">
    <reaction evidence="10">
        <text>L-arginyl-[protein] + 2 S-adenosyl-L-methionine = N(omega),N(omega)-dimethyl-L-arginyl-[protein] + 2 S-adenosyl-L-homocysteine + 2 H(+)</text>
        <dbReference type="Rhea" id="RHEA:48096"/>
        <dbReference type="Rhea" id="RHEA-COMP:10532"/>
        <dbReference type="Rhea" id="RHEA-COMP:11991"/>
        <dbReference type="ChEBI" id="CHEBI:15378"/>
        <dbReference type="ChEBI" id="CHEBI:29965"/>
        <dbReference type="ChEBI" id="CHEBI:57856"/>
        <dbReference type="ChEBI" id="CHEBI:59789"/>
        <dbReference type="ChEBI" id="CHEBI:61897"/>
        <dbReference type="EC" id="2.1.1.319"/>
    </reaction>
    <physiologicalReaction direction="left-to-right" evidence="10">
        <dbReference type="Rhea" id="RHEA:48097"/>
    </physiologicalReaction>
</comment>
<feature type="domain" description="Protein arginine N-methyltransferase 3-like C2H2 zinc finger" evidence="16">
    <location>
        <begin position="86"/>
        <end position="131"/>
    </location>
</feature>
<evidence type="ECO:0000256" key="10">
    <source>
        <dbReference type="ARBA" id="ARBA00047384"/>
    </source>
</evidence>
<dbReference type="GO" id="GO:0042054">
    <property type="term" value="F:histone methyltransferase activity"/>
    <property type="evidence" value="ECO:0007669"/>
    <property type="project" value="TreeGrafter"/>
</dbReference>
<dbReference type="InParanoid" id="A0A0C3NQ18"/>
<dbReference type="PANTHER" id="PTHR11006:SF53">
    <property type="entry name" value="PROTEIN ARGININE N-METHYLTRANSFERASE 3"/>
    <property type="match status" value="1"/>
</dbReference>
<dbReference type="Proteomes" id="UP000054217">
    <property type="component" value="Unassembled WGS sequence"/>
</dbReference>
<keyword evidence="4 12" id="KW-0489">Methyltransferase</keyword>
<dbReference type="PROSITE" id="PS51678">
    <property type="entry name" value="SAM_MT_PRMT"/>
    <property type="match status" value="1"/>
</dbReference>